<evidence type="ECO:0000259" key="11">
    <source>
        <dbReference type="PROSITE" id="PS50014"/>
    </source>
</evidence>
<evidence type="ECO:0000259" key="12">
    <source>
        <dbReference type="PROSITE" id="PS50016"/>
    </source>
</evidence>
<dbReference type="Pfam" id="PF00439">
    <property type="entry name" value="Bromodomain"/>
    <property type="match status" value="1"/>
</dbReference>
<dbReference type="PANTHER" id="PTHR13793:SF107">
    <property type="entry name" value="BROMODOMAIN-CONTAINING PROTEIN HOMOLOG"/>
    <property type="match status" value="1"/>
</dbReference>
<dbReference type="InterPro" id="IPR019787">
    <property type="entry name" value="Znf_PHD-finger"/>
</dbReference>
<evidence type="ECO:0000259" key="13">
    <source>
        <dbReference type="PROSITE" id="PS50812"/>
    </source>
</evidence>
<dbReference type="InterPro" id="IPR036427">
    <property type="entry name" value="Bromodomain-like_sf"/>
</dbReference>
<dbReference type="GO" id="GO:0006357">
    <property type="term" value="P:regulation of transcription by RNA polymerase II"/>
    <property type="evidence" value="ECO:0007669"/>
    <property type="project" value="TreeGrafter"/>
</dbReference>
<dbReference type="SMART" id="SM00249">
    <property type="entry name" value="PHD"/>
    <property type="match status" value="2"/>
</dbReference>
<feature type="domain" description="PHD-type" evidence="14">
    <location>
        <begin position="556"/>
        <end position="671"/>
    </location>
</feature>
<evidence type="ECO:0000313" key="15">
    <source>
        <dbReference type="EMBL" id="CAI2183340.1"/>
    </source>
</evidence>
<dbReference type="InterPro" id="IPR001965">
    <property type="entry name" value="Znf_PHD"/>
</dbReference>
<dbReference type="PROSITE" id="PS50016">
    <property type="entry name" value="ZF_PHD_2"/>
    <property type="match status" value="1"/>
</dbReference>
<dbReference type="SUPFAM" id="SSF57903">
    <property type="entry name" value="FYVE/PHD zinc finger"/>
    <property type="match status" value="1"/>
</dbReference>
<dbReference type="FunFam" id="3.30.40.10:FF:000007">
    <property type="entry name" value="Bromodomain containing 1, isoform CRA_b"/>
    <property type="match status" value="1"/>
</dbReference>
<dbReference type="GO" id="GO:0006325">
    <property type="term" value="P:chromatin organization"/>
    <property type="evidence" value="ECO:0007669"/>
    <property type="project" value="UniProtKB-ARBA"/>
</dbReference>
<keyword evidence="4 9" id="KW-0863">Zinc-finger</keyword>
<keyword evidence="2" id="KW-0479">Metal-binding</keyword>
<dbReference type="Pfam" id="PF13831">
    <property type="entry name" value="PHD_2"/>
    <property type="match status" value="1"/>
</dbReference>
<dbReference type="PROSITE" id="PS50014">
    <property type="entry name" value="BROMODOMAIN_2"/>
    <property type="match status" value="1"/>
</dbReference>
<dbReference type="Pfam" id="PF00855">
    <property type="entry name" value="PWWP"/>
    <property type="match status" value="1"/>
</dbReference>
<dbReference type="InterPro" id="IPR000313">
    <property type="entry name" value="PWWP_dom"/>
</dbReference>
<dbReference type="PANTHER" id="PTHR13793">
    <property type="entry name" value="PHD FINGER PROTEINS"/>
    <property type="match status" value="1"/>
</dbReference>
<reference evidence="15" key="1">
    <citation type="submission" date="2022-08" db="EMBL/GenBank/DDBJ databases">
        <authorList>
            <person name="Kallberg Y."/>
            <person name="Tangrot J."/>
            <person name="Rosling A."/>
        </authorList>
    </citation>
    <scope>NUCLEOTIDE SEQUENCE</scope>
    <source>
        <strain evidence="15">Wild A</strain>
    </source>
</reference>
<dbReference type="OrthoDB" id="20839at2759"/>
<keyword evidence="7" id="KW-0539">Nucleus</keyword>
<dbReference type="SMART" id="SM00293">
    <property type="entry name" value="PWWP"/>
    <property type="match status" value="1"/>
</dbReference>
<dbReference type="InterPro" id="IPR019786">
    <property type="entry name" value="Zinc_finger_PHD-type_CS"/>
</dbReference>
<dbReference type="CDD" id="cd15670">
    <property type="entry name" value="ePHD_BRPF"/>
    <property type="match status" value="1"/>
</dbReference>
<keyword evidence="6 8" id="KW-0103">Bromodomain</keyword>
<keyword evidence="5" id="KW-0862">Zinc</keyword>
<evidence type="ECO:0000256" key="8">
    <source>
        <dbReference type="PROSITE-ProRule" id="PRU00035"/>
    </source>
</evidence>
<dbReference type="Pfam" id="PF10513">
    <property type="entry name" value="EPL1"/>
    <property type="match status" value="1"/>
</dbReference>
<feature type="region of interest" description="Disordered" evidence="10">
    <location>
        <begin position="230"/>
        <end position="298"/>
    </location>
</feature>
<evidence type="ECO:0000256" key="7">
    <source>
        <dbReference type="ARBA" id="ARBA00023242"/>
    </source>
</evidence>
<dbReference type="CDD" id="cd05839">
    <property type="entry name" value="PWWP_BRPF"/>
    <property type="match status" value="1"/>
</dbReference>
<feature type="compositionally biased region" description="Basic and acidic residues" evidence="10">
    <location>
        <begin position="230"/>
        <end position="250"/>
    </location>
</feature>
<feature type="compositionally biased region" description="Basic and acidic residues" evidence="10">
    <location>
        <begin position="268"/>
        <end position="294"/>
    </location>
</feature>
<evidence type="ECO:0000256" key="9">
    <source>
        <dbReference type="PROSITE-ProRule" id="PRU00146"/>
    </source>
</evidence>
<dbReference type="SUPFAM" id="SSF47370">
    <property type="entry name" value="Bromodomain"/>
    <property type="match status" value="1"/>
</dbReference>
<keyword evidence="16" id="KW-1185">Reference proteome</keyword>
<dbReference type="InterPro" id="IPR034732">
    <property type="entry name" value="EPHD"/>
</dbReference>
<evidence type="ECO:0000256" key="10">
    <source>
        <dbReference type="SAM" id="MobiDB-lite"/>
    </source>
</evidence>
<feature type="compositionally biased region" description="Basic residues" evidence="10">
    <location>
        <begin position="52"/>
        <end position="70"/>
    </location>
</feature>
<dbReference type="InterPro" id="IPR050701">
    <property type="entry name" value="Histone_Mod_Regulator"/>
</dbReference>
<dbReference type="CDD" id="cd15492">
    <property type="entry name" value="PHD_BRPF_JADE_like"/>
    <property type="match status" value="1"/>
</dbReference>
<dbReference type="InterPro" id="IPR013083">
    <property type="entry name" value="Znf_RING/FYVE/PHD"/>
</dbReference>
<feature type="domain" description="Bromo" evidence="11">
    <location>
        <begin position="924"/>
        <end position="997"/>
    </location>
</feature>
<evidence type="ECO:0000256" key="5">
    <source>
        <dbReference type="ARBA" id="ARBA00022833"/>
    </source>
</evidence>
<feature type="domain" description="PWWP" evidence="13">
    <location>
        <begin position="1176"/>
        <end position="1249"/>
    </location>
</feature>
<dbReference type="Gene3D" id="1.20.920.10">
    <property type="entry name" value="Bromodomain-like"/>
    <property type="match status" value="1"/>
</dbReference>
<dbReference type="GO" id="GO:0008270">
    <property type="term" value="F:zinc ion binding"/>
    <property type="evidence" value="ECO:0007669"/>
    <property type="project" value="UniProtKB-KW"/>
</dbReference>
<dbReference type="Proteomes" id="UP001153678">
    <property type="component" value="Unassembled WGS sequence"/>
</dbReference>
<evidence type="ECO:0000256" key="4">
    <source>
        <dbReference type="ARBA" id="ARBA00022771"/>
    </source>
</evidence>
<dbReference type="PROSITE" id="PS01359">
    <property type="entry name" value="ZF_PHD_1"/>
    <property type="match status" value="1"/>
</dbReference>
<evidence type="ECO:0000256" key="2">
    <source>
        <dbReference type="ARBA" id="ARBA00022723"/>
    </source>
</evidence>
<evidence type="ECO:0000256" key="6">
    <source>
        <dbReference type="ARBA" id="ARBA00023117"/>
    </source>
</evidence>
<dbReference type="FunFam" id="3.30.40.10:FF:000008">
    <property type="entry name" value="Bromodomain containing 1, isoform CRA_a"/>
    <property type="match status" value="1"/>
</dbReference>
<dbReference type="PROSITE" id="PS50812">
    <property type="entry name" value="PWWP"/>
    <property type="match status" value="1"/>
</dbReference>
<sequence>MNPIKENTASREHSIEPVTTHTRNKIVLRANRSTTHKPRSSSGGGGGSNRTYNKRASKKNKLIKTSKTRNKNKEIISTSKEVNESRIIPVEEPPREELPYDRFFPDLKLDEKLVVVYVSSKDLIGDQEEEKEVETTIKKEEHDEIAARNEKSAVQTQEYGDVSDQSIVIENNMTISASTTEQAKIEEIKTTIVLSNNNHQENYIQEVLSNTHSIKGSGCSQDSFASLSKNFEETSTPKDSEEILSSKDLNEEMSEETPSPKISSPKLSIEKPFRKSTKDDHDDDTASFKASSHDDMDEETIDEDEQEEMQIELENSMKLPSINYDITVENKSLDKEMDWIFTNPIVAADDHNLVENGVKKDQVIVEGPSTAIITTMEDNMPIAQPPPVKKLPVPSFKRINFTKEEPNEAFVRPEGHYIRHVELSEKDLVEIVEYDMDEQGTHIYYYDYWLKALNEERRKEDLGEISADVFEAVIDRLEKEWFDLTKNLPKGNTDKDSMTPEDSTCAICDDGECENSNAIVFCDGCNLAVHQDCYGIPYIPEGQWLCRKCIVSPETPVSCIFCPNEGGAFKKTNTNRWAHLLCALWIPEVGLSNTVYMEPIDNIEGIPRGRWKLKCYICEKRMGACIQCQNTHCCTAFHVTCARKAKLCMRMKFPDENHNHYIMKAYCDKHTPRDYREHIDVANTVATAQKLLMDPVQTGKRRRHDIDYGTDESDDYVPSDSDEEDMEDQYIDKTEISHSRKTRKRKQTDDVTSNRKTNKALRSIENGQVAQSVENKNSKAARAYNHTYTDTAPVAPAVIMEKLLPVFARQKGTMRKKPELITIICKYWSLKREFRRGAPLLKRLHLEPWTASASAHKQSEEEKWAKYMAMTDLRKDLEKVRMLVDLVHRREKEKLKKTRLQVKYLETILFPLDYILRPTLEEIVALDKNEIFAKPVSIEEVPDYLIHITHPMDFGTMRKKIDAHEYSLGNGLQGFKDDLELVFRNAMTYNTSDTIYYRVAKKLQIQSQSIVANAEQDYSGLNIDPKKGVLDVPLHPEIFTYNVDPLKFPEPKKKIVPKRNKKTRGRSALGNATENGEGPSRVLRSLPVVDDDKVIATRTRSRKSSVSEMIIKTEDDETEMSVEPLEVRRSRSNSQNMSEAALITSPSELNSEFTVQTRSRKGSIDSSTAEITNIPFGSLVWAKMQGFPWYPAEVADPEKANITSVIRADKKEGDTYLVHFFDERNLGKKNYKRSWKWVPANKVILMGDQKTDLAKLKDRGMKNKMKREIPNAYEAACKSKGIEPVLLEQFTKTIAVPIRRNSRNK</sequence>
<name>A0A9W4WW22_9GLOM</name>
<dbReference type="EMBL" id="CAMKVN010002998">
    <property type="protein sequence ID" value="CAI2183340.1"/>
    <property type="molecule type" value="Genomic_DNA"/>
</dbReference>
<dbReference type="SUPFAM" id="SSF63748">
    <property type="entry name" value="Tudor/PWWP/MBT"/>
    <property type="match status" value="1"/>
</dbReference>
<evidence type="ECO:0000256" key="3">
    <source>
        <dbReference type="ARBA" id="ARBA00022737"/>
    </source>
</evidence>
<dbReference type="Gene3D" id="3.30.40.10">
    <property type="entry name" value="Zinc/RING finger domain, C3HC4 (zinc finger)"/>
    <property type="match status" value="2"/>
</dbReference>
<gene>
    <name evidence="15" type="ORF">FWILDA_LOCUS11030</name>
</gene>
<feature type="region of interest" description="Disordered" evidence="10">
    <location>
        <begin position="1058"/>
        <end position="1083"/>
    </location>
</feature>
<dbReference type="GO" id="GO:0005634">
    <property type="term" value="C:nucleus"/>
    <property type="evidence" value="ECO:0007669"/>
    <property type="project" value="UniProtKB-SubCell"/>
</dbReference>
<evidence type="ECO:0000313" key="16">
    <source>
        <dbReference type="Proteomes" id="UP001153678"/>
    </source>
</evidence>
<feature type="region of interest" description="Disordered" evidence="10">
    <location>
        <begin position="696"/>
        <end position="761"/>
    </location>
</feature>
<feature type="region of interest" description="Disordered" evidence="10">
    <location>
        <begin position="1"/>
        <end position="74"/>
    </location>
</feature>
<accession>A0A9W4WW22</accession>
<comment type="caution">
    <text evidence="15">The sequence shown here is derived from an EMBL/GenBank/DDBJ whole genome shotgun (WGS) entry which is preliminary data.</text>
</comment>
<feature type="domain" description="PHD-type" evidence="12">
    <location>
        <begin position="502"/>
        <end position="552"/>
    </location>
</feature>
<proteinExistence type="predicted"/>
<dbReference type="PROSITE" id="PS51805">
    <property type="entry name" value="EPHD"/>
    <property type="match status" value="1"/>
</dbReference>
<evidence type="ECO:0000259" key="14">
    <source>
        <dbReference type="PROSITE" id="PS51805"/>
    </source>
</evidence>
<feature type="compositionally biased region" description="Acidic residues" evidence="10">
    <location>
        <begin position="708"/>
        <end position="729"/>
    </location>
</feature>
<organism evidence="15 16">
    <name type="scientific">Funneliformis geosporum</name>
    <dbReference type="NCBI Taxonomy" id="1117311"/>
    <lineage>
        <taxon>Eukaryota</taxon>
        <taxon>Fungi</taxon>
        <taxon>Fungi incertae sedis</taxon>
        <taxon>Mucoromycota</taxon>
        <taxon>Glomeromycotina</taxon>
        <taxon>Glomeromycetes</taxon>
        <taxon>Glomerales</taxon>
        <taxon>Glomeraceae</taxon>
        <taxon>Funneliformis</taxon>
    </lineage>
</organism>
<keyword evidence="3" id="KW-0677">Repeat</keyword>
<dbReference type="PRINTS" id="PR00503">
    <property type="entry name" value="BROMODOMAIN"/>
</dbReference>
<protein>
    <submittedName>
        <fullName evidence="15">1897_t:CDS:1</fullName>
    </submittedName>
</protein>
<dbReference type="InterPro" id="IPR019542">
    <property type="entry name" value="Enhancer_polycomb-like_N"/>
</dbReference>
<dbReference type="InterPro" id="IPR011011">
    <property type="entry name" value="Znf_FYVE_PHD"/>
</dbReference>
<dbReference type="InterPro" id="IPR001487">
    <property type="entry name" value="Bromodomain"/>
</dbReference>
<dbReference type="Pfam" id="PF13832">
    <property type="entry name" value="zf-HC5HC2H_2"/>
    <property type="match status" value="1"/>
</dbReference>
<evidence type="ECO:0000256" key="1">
    <source>
        <dbReference type="ARBA" id="ARBA00004123"/>
    </source>
</evidence>
<dbReference type="Gene3D" id="2.30.30.140">
    <property type="match status" value="1"/>
</dbReference>
<comment type="subcellular location">
    <subcellularLocation>
        <location evidence="1">Nucleus</location>
    </subcellularLocation>
</comment>
<dbReference type="SMART" id="SM00297">
    <property type="entry name" value="BROMO"/>
    <property type="match status" value="1"/>
</dbReference>